<reference evidence="2 3" key="1">
    <citation type="submission" date="2020-04" db="EMBL/GenBank/DDBJ databases">
        <title>MicrobeNet Type strains.</title>
        <authorList>
            <person name="Nicholson A.C."/>
        </authorList>
    </citation>
    <scope>NUCLEOTIDE SEQUENCE [LARGE SCALE GENOMIC DNA]</scope>
    <source>
        <strain evidence="2 3">DSM 44956</strain>
    </source>
</reference>
<dbReference type="AlphaFoldDB" id="A0A7X6L4R6"/>
<dbReference type="Proteomes" id="UP000540698">
    <property type="component" value="Unassembled WGS sequence"/>
</dbReference>
<dbReference type="RefSeq" id="WP_157113922.1">
    <property type="nucleotide sequence ID" value="NZ_JAAXOS010000007.1"/>
</dbReference>
<organism evidence="2 3">
    <name type="scientific">Nocardia gamkensis</name>
    <dbReference type="NCBI Taxonomy" id="352869"/>
    <lineage>
        <taxon>Bacteria</taxon>
        <taxon>Bacillati</taxon>
        <taxon>Actinomycetota</taxon>
        <taxon>Actinomycetes</taxon>
        <taxon>Mycobacteriales</taxon>
        <taxon>Nocardiaceae</taxon>
        <taxon>Nocardia</taxon>
    </lineage>
</organism>
<dbReference type="EMBL" id="JAAXOS010000007">
    <property type="protein sequence ID" value="NKY27780.1"/>
    <property type="molecule type" value="Genomic_DNA"/>
</dbReference>
<evidence type="ECO:0000256" key="1">
    <source>
        <dbReference type="SAM" id="MobiDB-lite"/>
    </source>
</evidence>
<feature type="region of interest" description="Disordered" evidence="1">
    <location>
        <begin position="397"/>
        <end position="428"/>
    </location>
</feature>
<evidence type="ECO:0000313" key="3">
    <source>
        <dbReference type="Proteomes" id="UP000540698"/>
    </source>
</evidence>
<name>A0A7X6L4R6_9NOCA</name>
<proteinExistence type="predicted"/>
<keyword evidence="3" id="KW-1185">Reference proteome</keyword>
<protein>
    <submittedName>
        <fullName evidence="2">Uncharacterized protein</fullName>
    </submittedName>
</protein>
<evidence type="ECO:0000313" key="2">
    <source>
        <dbReference type="EMBL" id="NKY27780.1"/>
    </source>
</evidence>
<comment type="caution">
    <text evidence="2">The sequence shown here is derived from an EMBL/GenBank/DDBJ whole genome shotgun (WGS) entry which is preliminary data.</text>
</comment>
<accession>A0A7X6L4R6</accession>
<sequence length="512" mass="54372">MVLPAGIVVSAGWWAQAVLRAGAARRIYLGWREGELTKYKRAYAEWSAQVNEHERREQLRVSASALWHPVGLSRRVRRVDVFGGTADGWASLLGTLGMSLLAEDARLLVLDFTEQKVAGDLAALARISDHAVSVVDFPDAGVGLLEGLSPQHVGEVIAEALTGLRTGDGRAVQVTALDAELVTLVAGVLTAPVTFGRLAAGLRVLRSIYDTEYETSLSATEILRLNRLLDAVGSSESVREELRFLAGVLGLLSDRDAELGGNPLVWPRSGLSVVATWGASARSKDLLDRIVFHRVLHAIRAGEDTASGAVLAVAGVDHLGLTAVELLARHASRAGVRLILMLEHLRGEFAQLLGGGDSAAIVMRLGNAAEASAAADFVGRGHHFVLSQLTEQIGRSFTGGSSDTVGDSVTSTTSDSFSGGSGSVSDSLSRASTWSRTTSWSDSDSVSQSRTYARAYEYTVEPITFQALPTTAFVLVETGDQGRRVLAGDCNPGIALLDRVATKPRQPARSRT</sequence>
<gene>
    <name evidence="2" type="ORF">HGB38_16325</name>
</gene>